<keyword evidence="1" id="KW-0472">Membrane</keyword>
<protein>
    <submittedName>
        <fullName evidence="2">Uncharacterized protein</fullName>
    </submittedName>
</protein>
<evidence type="ECO:0000313" key="2">
    <source>
        <dbReference type="EMBL" id="OGM07045.1"/>
    </source>
</evidence>
<name>A0A1F7WY67_9BACT</name>
<organism evidence="2 3">
    <name type="scientific">Candidatus Wallbacteria bacterium GWC2_49_35</name>
    <dbReference type="NCBI Taxonomy" id="1817813"/>
    <lineage>
        <taxon>Bacteria</taxon>
        <taxon>Candidatus Walliibacteriota</taxon>
    </lineage>
</organism>
<evidence type="ECO:0000313" key="3">
    <source>
        <dbReference type="Proteomes" id="UP000178735"/>
    </source>
</evidence>
<comment type="caution">
    <text evidence="2">The sequence shown here is derived from an EMBL/GenBank/DDBJ whole genome shotgun (WGS) entry which is preliminary data.</text>
</comment>
<sequence length="59" mass="6862">MKNLSSDTPARFDLSFTVLFIFINSLLYKKSGCLIIRRRIFFARKKIARPSDRTAPLNL</sequence>
<keyword evidence="1" id="KW-0812">Transmembrane</keyword>
<gene>
    <name evidence="2" type="ORF">A2008_13225</name>
</gene>
<keyword evidence="1" id="KW-1133">Transmembrane helix</keyword>
<feature type="transmembrane region" description="Helical" evidence="1">
    <location>
        <begin position="12"/>
        <end position="28"/>
    </location>
</feature>
<dbReference type="EMBL" id="MGFH01000049">
    <property type="protein sequence ID" value="OGM07045.1"/>
    <property type="molecule type" value="Genomic_DNA"/>
</dbReference>
<evidence type="ECO:0000256" key="1">
    <source>
        <dbReference type="SAM" id="Phobius"/>
    </source>
</evidence>
<accession>A0A1F7WY67</accession>
<dbReference type="AlphaFoldDB" id="A0A1F7WY67"/>
<dbReference type="Proteomes" id="UP000178735">
    <property type="component" value="Unassembled WGS sequence"/>
</dbReference>
<proteinExistence type="predicted"/>
<reference evidence="2 3" key="1">
    <citation type="journal article" date="2016" name="Nat. Commun.">
        <title>Thousands of microbial genomes shed light on interconnected biogeochemical processes in an aquifer system.</title>
        <authorList>
            <person name="Anantharaman K."/>
            <person name="Brown C.T."/>
            <person name="Hug L.A."/>
            <person name="Sharon I."/>
            <person name="Castelle C.J."/>
            <person name="Probst A.J."/>
            <person name="Thomas B.C."/>
            <person name="Singh A."/>
            <person name="Wilkins M.J."/>
            <person name="Karaoz U."/>
            <person name="Brodie E.L."/>
            <person name="Williams K.H."/>
            <person name="Hubbard S.S."/>
            <person name="Banfield J.F."/>
        </authorList>
    </citation>
    <scope>NUCLEOTIDE SEQUENCE [LARGE SCALE GENOMIC DNA]</scope>
</reference>